<reference evidence="3" key="1">
    <citation type="submission" date="2015-09" db="EMBL/GenBank/DDBJ databases">
        <authorList>
            <person name="Rodrigo-Torres Lidia"/>
            <person name="Arahal R.David."/>
        </authorList>
    </citation>
    <scope>NUCLEOTIDE SEQUENCE [LARGE SCALE GENOMIC DNA]</scope>
    <source>
        <strain evidence="3">CECT 7735</strain>
    </source>
</reference>
<accession>A0A0P1IVQ1</accession>
<dbReference type="AlphaFoldDB" id="A0A0P1IVQ1"/>
<evidence type="ECO:0000259" key="1">
    <source>
        <dbReference type="Pfam" id="PF08544"/>
    </source>
</evidence>
<sequence length="351" mass="37617">MAQITTTDSTKTRTPLLNEKDLLRASIPLGFPNVGFGSAHPHCGELLQGVTECPTSLGPRLVRCLTSLPVPTRLGSRAAFCLDPKRRGDFAPIPGRTGIEVHPKHFSKCEVAARLVLNEHGLHEMGGVLHVDTVVREGSGQGSSTSGIVATEEAIRNAVSSLFDCRLPPHPETRARIAVKAEQASDAIMFDANAPAVLFSHREGRVLKVFAGPLPRMTVLAFDTDQQGLNTDKLPRARYNADQIGQFAAAIGLLERACIRNSVADIGLVATVSAKISETAVENPLPKPRFSEILDICHDHGGAGVAVAHSGTVVGMIFDPALDDLEIRLIASQHDLRAIGFVDHDIFTTPY</sequence>
<proteinExistence type="predicted"/>
<dbReference type="RefSeq" id="WP_058312629.1">
    <property type="nucleotide sequence ID" value="NZ_CYTW01000005.1"/>
</dbReference>
<keyword evidence="2" id="KW-0418">Kinase</keyword>
<dbReference type="EMBL" id="CYTW01000005">
    <property type="protein sequence ID" value="CUK10491.1"/>
    <property type="molecule type" value="Genomic_DNA"/>
</dbReference>
<dbReference type="EC" id="2.7.1.177" evidence="2"/>
<name>A0A0P1IVQ1_9RHOB</name>
<keyword evidence="3" id="KW-1185">Reference proteome</keyword>
<evidence type="ECO:0000313" key="3">
    <source>
        <dbReference type="Proteomes" id="UP000051870"/>
    </source>
</evidence>
<evidence type="ECO:0000313" key="2">
    <source>
        <dbReference type="EMBL" id="CUK10491.1"/>
    </source>
</evidence>
<dbReference type="Pfam" id="PF08544">
    <property type="entry name" value="GHMP_kinases_C"/>
    <property type="match status" value="1"/>
</dbReference>
<dbReference type="InterPro" id="IPR013750">
    <property type="entry name" value="GHMP_kinase_C_dom"/>
</dbReference>
<dbReference type="GO" id="GO:0016301">
    <property type="term" value="F:kinase activity"/>
    <property type="evidence" value="ECO:0007669"/>
    <property type="project" value="UniProtKB-KW"/>
</dbReference>
<protein>
    <submittedName>
        <fullName evidence="2">L-threonine kinase</fullName>
        <ecNumber evidence="2">2.7.1.177</ecNumber>
    </submittedName>
</protein>
<dbReference type="STRING" id="1715693.PH7735_03455"/>
<organism evidence="2 3">
    <name type="scientific">Shimia thalassica</name>
    <dbReference type="NCBI Taxonomy" id="1715693"/>
    <lineage>
        <taxon>Bacteria</taxon>
        <taxon>Pseudomonadati</taxon>
        <taxon>Pseudomonadota</taxon>
        <taxon>Alphaproteobacteria</taxon>
        <taxon>Rhodobacterales</taxon>
        <taxon>Roseobacteraceae</taxon>
    </lineage>
</organism>
<feature type="domain" description="GHMP kinase C-terminal" evidence="1">
    <location>
        <begin position="282"/>
        <end position="320"/>
    </location>
</feature>
<dbReference type="SUPFAM" id="SSF54211">
    <property type="entry name" value="Ribosomal protein S5 domain 2-like"/>
    <property type="match status" value="1"/>
</dbReference>
<keyword evidence="2" id="KW-0808">Transferase</keyword>
<dbReference type="Proteomes" id="UP000051870">
    <property type="component" value="Unassembled WGS sequence"/>
</dbReference>
<dbReference type="GeneID" id="83882433"/>
<gene>
    <name evidence="2" type="primary">pduX</name>
    <name evidence="2" type="ORF">PH7735_03455</name>
</gene>
<dbReference type="InterPro" id="IPR020568">
    <property type="entry name" value="Ribosomal_Su5_D2-typ_SF"/>
</dbReference>